<evidence type="ECO:0000313" key="1">
    <source>
        <dbReference type="EMBL" id="MFD2561858.1"/>
    </source>
</evidence>
<evidence type="ECO:0000313" key="2">
    <source>
        <dbReference type="Proteomes" id="UP001597319"/>
    </source>
</evidence>
<dbReference type="Proteomes" id="UP001597319">
    <property type="component" value="Unassembled WGS sequence"/>
</dbReference>
<name>A0ABW5LAC7_9FLAO</name>
<comment type="caution">
    <text evidence="1">The sequence shown here is derived from an EMBL/GenBank/DDBJ whole genome shotgun (WGS) entry which is preliminary data.</text>
</comment>
<keyword evidence="2" id="KW-1185">Reference proteome</keyword>
<gene>
    <name evidence="1" type="ORF">ACFSR1_04190</name>
</gene>
<organism evidence="1 2">
    <name type="scientific">Aquimarina rubra</name>
    <dbReference type="NCBI Taxonomy" id="1920033"/>
    <lineage>
        <taxon>Bacteria</taxon>
        <taxon>Pseudomonadati</taxon>
        <taxon>Bacteroidota</taxon>
        <taxon>Flavobacteriia</taxon>
        <taxon>Flavobacteriales</taxon>
        <taxon>Flavobacteriaceae</taxon>
        <taxon>Aquimarina</taxon>
    </lineage>
</organism>
<dbReference type="EMBL" id="JBHULE010000007">
    <property type="protein sequence ID" value="MFD2561858.1"/>
    <property type="molecule type" value="Genomic_DNA"/>
</dbReference>
<accession>A0ABW5LAC7</accession>
<protein>
    <submittedName>
        <fullName evidence="1">Uncharacterized protein</fullName>
    </submittedName>
</protein>
<proteinExistence type="predicted"/>
<dbReference type="RefSeq" id="WP_378289948.1">
    <property type="nucleotide sequence ID" value="NZ_JBHULE010000007.1"/>
</dbReference>
<sequence>MIEKAKNILNKKHLLIIGKSKIERRKFINDLIVGVNFEVFRFPSNMKLFDEYYDFIKTEKLYETWYDAKSFNGNQILDFHWDWITENNSLIIMEEFGRMEERWRIELLRIYLNEIENRKKGEKKIHLIISQENENGLIEKLAKVINVGENERRTEKQIVEQNLEIIDISE</sequence>
<reference evidence="2" key="1">
    <citation type="journal article" date="2019" name="Int. J. Syst. Evol. Microbiol.">
        <title>The Global Catalogue of Microorganisms (GCM) 10K type strain sequencing project: providing services to taxonomists for standard genome sequencing and annotation.</title>
        <authorList>
            <consortium name="The Broad Institute Genomics Platform"/>
            <consortium name="The Broad Institute Genome Sequencing Center for Infectious Disease"/>
            <person name="Wu L."/>
            <person name="Ma J."/>
        </authorList>
    </citation>
    <scope>NUCLEOTIDE SEQUENCE [LARGE SCALE GENOMIC DNA]</scope>
    <source>
        <strain evidence="2">KCTC 52274</strain>
    </source>
</reference>